<dbReference type="AlphaFoldDB" id="A0A3G9INI2"/>
<gene>
    <name evidence="1" type="ORF">Back11_12210</name>
</gene>
<organism evidence="1 2">
    <name type="scientific">Paenibacillus baekrokdamisoli</name>
    <dbReference type="NCBI Taxonomy" id="1712516"/>
    <lineage>
        <taxon>Bacteria</taxon>
        <taxon>Bacillati</taxon>
        <taxon>Bacillota</taxon>
        <taxon>Bacilli</taxon>
        <taxon>Bacillales</taxon>
        <taxon>Paenibacillaceae</taxon>
        <taxon>Paenibacillus</taxon>
    </lineage>
</organism>
<name>A0A3G9INI2_9BACL</name>
<accession>A0A3G9INI2</accession>
<reference evidence="1 2" key="1">
    <citation type="submission" date="2018-11" db="EMBL/GenBank/DDBJ databases">
        <title>Complete genome sequence of Paenibacillus baekrokdamisoli strain KCTC 33723.</title>
        <authorList>
            <person name="Kang S.W."/>
            <person name="Lee K.C."/>
            <person name="Kim K.K."/>
            <person name="Kim J.S."/>
            <person name="Kim D.S."/>
            <person name="Ko S.H."/>
            <person name="Yang S.H."/>
            <person name="Lee J.S."/>
        </authorList>
    </citation>
    <scope>NUCLEOTIDE SEQUENCE [LARGE SCALE GENOMIC DNA]</scope>
    <source>
        <strain evidence="1 2">KCTC 33723</strain>
    </source>
</reference>
<proteinExistence type="predicted"/>
<protein>
    <submittedName>
        <fullName evidence="1">Uncharacterized protein</fullName>
    </submittedName>
</protein>
<sequence length="59" mass="6730">MNLNQNGAFIFISESPNGKYVMLIPVGDKEEQIVIPKHSFDKDYELVTNNTYRKKPLSG</sequence>
<dbReference type="EMBL" id="AP019308">
    <property type="protein sequence ID" value="BBH19876.1"/>
    <property type="molecule type" value="Genomic_DNA"/>
</dbReference>
<dbReference type="RefSeq" id="WP_125654541.1">
    <property type="nucleotide sequence ID" value="NZ_AP019308.1"/>
</dbReference>
<dbReference type="Proteomes" id="UP000275368">
    <property type="component" value="Chromosome"/>
</dbReference>
<dbReference type="KEGG" id="pbk:Back11_12210"/>
<keyword evidence="2" id="KW-1185">Reference proteome</keyword>
<evidence type="ECO:0000313" key="2">
    <source>
        <dbReference type="Proteomes" id="UP000275368"/>
    </source>
</evidence>
<evidence type="ECO:0000313" key="1">
    <source>
        <dbReference type="EMBL" id="BBH19876.1"/>
    </source>
</evidence>